<dbReference type="InterPro" id="IPR021410">
    <property type="entry name" value="FAF"/>
</dbReference>
<dbReference type="OrthoDB" id="1916983at2759"/>
<gene>
    <name evidence="4" type="ORF">SHERM_06332</name>
</gene>
<keyword evidence="5" id="KW-1185">Reference proteome</keyword>
<dbReference type="PANTHER" id="PTHR33155">
    <property type="entry name" value="FANTASTIC FOUR-LIKE PROTEIN (DUF3049)"/>
    <property type="match status" value="1"/>
</dbReference>
<protein>
    <submittedName>
        <fullName evidence="4">Protein FANTASTIC FOUR 3</fullName>
    </submittedName>
</protein>
<evidence type="ECO:0000313" key="5">
    <source>
        <dbReference type="Proteomes" id="UP001153555"/>
    </source>
</evidence>
<comment type="caution">
    <text evidence="4">The sequence shown here is derived from an EMBL/GenBank/DDBJ whole genome shotgun (WGS) entry which is preliminary data.</text>
</comment>
<comment type="similarity">
    <text evidence="1">Belongs to the fantastic four family.</text>
</comment>
<accession>A0A9N7NX70</accession>
<name>A0A9N7NX70_STRHE</name>
<dbReference type="Pfam" id="PF11250">
    <property type="entry name" value="FAF"/>
    <property type="match status" value="1"/>
</dbReference>
<organism evidence="4 5">
    <name type="scientific">Striga hermonthica</name>
    <name type="common">Purple witchweed</name>
    <name type="synonym">Buchnera hermonthica</name>
    <dbReference type="NCBI Taxonomy" id="68872"/>
    <lineage>
        <taxon>Eukaryota</taxon>
        <taxon>Viridiplantae</taxon>
        <taxon>Streptophyta</taxon>
        <taxon>Embryophyta</taxon>
        <taxon>Tracheophyta</taxon>
        <taxon>Spermatophyta</taxon>
        <taxon>Magnoliopsida</taxon>
        <taxon>eudicotyledons</taxon>
        <taxon>Gunneridae</taxon>
        <taxon>Pentapetalae</taxon>
        <taxon>asterids</taxon>
        <taxon>lamiids</taxon>
        <taxon>Lamiales</taxon>
        <taxon>Orobanchaceae</taxon>
        <taxon>Buchnereae</taxon>
        <taxon>Striga</taxon>
    </lineage>
</organism>
<dbReference type="PANTHER" id="PTHR33155:SF4">
    <property type="entry name" value="PROTEIN FANTASTIC FOUR 3"/>
    <property type="match status" value="1"/>
</dbReference>
<dbReference type="InterPro" id="IPR046431">
    <property type="entry name" value="FAF_dom"/>
</dbReference>
<feature type="domain" description="FAF" evidence="3">
    <location>
        <begin position="143"/>
        <end position="194"/>
    </location>
</feature>
<feature type="region of interest" description="Disordered" evidence="2">
    <location>
        <begin position="207"/>
        <end position="262"/>
    </location>
</feature>
<dbReference type="Proteomes" id="UP001153555">
    <property type="component" value="Unassembled WGS sequence"/>
</dbReference>
<evidence type="ECO:0000313" key="4">
    <source>
        <dbReference type="EMBL" id="CAA0839867.1"/>
    </source>
</evidence>
<sequence>MSTIVYQSLESASSTTLKLKVAPPSPAVTDGIDRSAKLEFGNWGFLQTATRETGEYYRDTKPWANKSSFSSLSAKSLELCTENLGSETGSDILIPGAGDDDAVFSYPLPLVEQSTTDINAQIDTYTKRHPDPPKITIRREARSFPPPLTSMIGENSVQVRRHREGGRLIIEAVEAPFKKAYLHAERSDGRLRLSYVIAEATIAAVAAGEKNEDEDGSAAAEEEEEEEKGEIEEIGSELGSELDGETAINGENEGNLEKYKRQRRCNEERSRSRWKPSLCHAIS</sequence>
<evidence type="ECO:0000256" key="1">
    <source>
        <dbReference type="ARBA" id="ARBA00008690"/>
    </source>
</evidence>
<feature type="compositionally biased region" description="Acidic residues" evidence="2">
    <location>
        <begin position="211"/>
        <end position="244"/>
    </location>
</feature>
<evidence type="ECO:0000259" key="3">
    <source>
        <dbReference type="Pfam" id="PF11250"/>
    </source>
</evidence>
<evidence type="ECO:0000256" key="2">
    <source>
        <dbReference type="SAM" id="MobiDB-lite"/>
    </source>
</evidence>
<dbReference type="AlphaFoldDB" id="A0A9N7NX70"/>
<proteinExistence type="inferred from homology"/>
<reference evidence="4" key="1">
    <citation type="submission" date="2019-12" db="EMBL/GenBank/DDBJ databases">
        <authorList>
            <person name="Scholes J."/>
        </authorList>
    </citation>
    <scope>NUCLEOTIDE SEQUENCE</scope>
</reference>
<dbReference type="EMBL" id="CACSLK010031655">
    <property type="protein sequence ID" value="CAA0839867.1"/>
    <property type="molecule type" value="Genomic_DNA"/>
</dbReference>